<keyword evidence="2" id="KW-1185">Reference proteome</keyword>
<dbReference type="AlphaFoldDB" id="A0A1I3U197"/>
<dbReference type="RefSeq" id="WP_091711244.1">
    <property type="nucleotide sequence ID" value="NZ_FOSH01000001.1"/>
</dbReference>
<dbReference type="PANTHER" id="PTHR35175:SF2">
    <property type="entry name" value="DUF1289 DOMAIN-CONTAINING PROTEIN"/>
    <property type="match status" value="1"/>
</dbReference>
<dbReference type="Pfam" id="PF06945">
    <property type="entry name" value="DUF1289"/>
    <property type="match status" value="1"/>
</dbReference>
<dbReference type="OrthoDB" id="9811423at2"/>
<dbReference type="STRING" id="45496.SAMN04488079_101110"/>
<evidence type="ECO:0000313" key="2">
    <source>
        <dbReference type="Proteomes" id="UP000198924"/>
    </source>
</evidence>
<evidence type="ECO:0000313" key="1">
    <source>
        <dbReference type="EMBL" id="SFJ76309.1"/>
    </source>
</evidence>
<reference evidence="2" key="1">
    <citation type="submission" date="2016-10" db="EMBL/GenBank/DDBJ databases">
        <authorList>
            <person name="Varghese N."/>
            <person name="Submissions S."/>
        </authorList>
    </citation>
    <scope>NUCLEOTIDE SEQUENCE [LARGE SCALE GENOMIC DNA]</scope>
    <source>
        <strain evidence="2">DSM 11578</strain>
    </source>
</reference>
<accession>A0A1I3U197</accession>
<organism evidence="1 2">
    <name type="scientific">Methylophaga sulfidovorans</name>
    <dbReference type="NCBI Taxonomy" id="45496"/>
    <lineage>
        <taxon>Bacteria</taxon>
        <taxon>Pseudomonadati</taxon>
        <taxon>Pseudomonadota</taxon>
        <taxon>Gammaproteobacteria</taxon>
        <taxon>Thiotrichales</taxon>
        <taxon>Piscirickettsiaceae</taxon>
        <taxon>Methylophaga</taxon>
    </lineage>
</organism>
<gene>
    <name evidence="1" type="ORF">SAMN04488079_101110</name>
</gene>
<dbReference type="Proteomes" id="UP000198924">
    <property type="component" value="Unassembled WGS sequence"/>
</dbReference>
<evidence type="ECO:0008006" key="3">
    <source>
        <dbReference type="Google" id="ProtNLM"/>
    </source>
</evidence>
<proteinExistence type="predicted"/>
<sequence length="71" mass="8358">MTRQSNSAQKGIPSPCLRKCCLDERDVCLGCYRRIDEITGWTAMDDTARLQTLERCQQRRQLRLSQKRKIK</sequence>
<name>A0A1I3U197_9GAMM</name>
<protein>
    <recommendedName>
        <fullName evidence="3">DUF1289 domain-containing protein</fullName>
    </recommendedName>
</protein>
<dbReference type="EMBL" id="FOSH01000001">
    <property type="protein sequence ID" value="SFJ76309.1"/>
    <property type="molecule type" value="Genomic_DNA"/>
</dbReference>
<dbReference type="InterPro" id="IPR010710">
    <property type="entry name" value="DUF1289"/>
</dbReference>
<dbReference type="PANTHER" id="PTHR35175">
    <property type="entry name" value="DUF1289 DOMAIN-CONTAINING PROTEIN"/>
    <property type="match status" value="1"/>
</dbReference>